<evidence type="ECO:0000313" key="2">
    <source>
        <dbReference type="Proteomes" id="UP001299046"/>
    </source>
</evidence>
<dbReference type="EMBL" id="JAYJJT010000036">
    <property type="protein sequence ID" value="MEB3052164.1"/>
    <property type="molecule type" value="Genomic_DNA"/>
</dbReference>
<comment type="caution">
    <text evidence="1">The sequence shown here is derived from an EMBL/GenBank/DDBJ whole genome shotgun (WGS) entry which is preliminary data.</text>
</comment>
<organism evidence="1 2">
    <name type="scientific">[Mycobacterium] zoologicum</name>
    <dbReference type="NCBI Taxonomy" id="2872311"/>
    <lineage>
        <taxon>Bacteria</taxon>
        <taxon>Bacillati</taxon>
        <taxon>Actinomycetota</taxon>
        <taxon>Actinomycetes</taxon>
        <taxon>Mycobacteriales</taxon>
        <taxon>Mycobacteriaceae</taxon>
        <taxon>Mycolicibacter</taxon>
    </lineage>
</organism>
<gene>
    <name evidence="1" type="ORF">KV112_20875</name>
</gene>
<proteinExistence type="predicted"/>
<accession>A0ABU5YRX8</accession>
<keyword evidence="2" id="KW-1185">Reference proteome</keyword>
<reference evidence="1 2" key="1">
    <citation type="submission" date="2023-12" db="EMBL/GenBank/DDBJ databases">
        <title>Description of new species of Mycobacterium terrae complex isolated from sewage at the Sao Paulo Zoological Park Foundation in Brazil.</title>
        <authorList>
            <person name="Romagnoli C.L."/>
            <person name="Conceicao E.C."/>
            <person name="Machado E."/>
            <person name="Barreto L.B.P.F."/>
            <person name="Sharma A."/>
            <person name="Silva N.M."/>
            <person name="Marques L.E."/>
            <person name="Juliana M.A."/>
            <person name="Lourenco M.C.S."/>
            <person name="Digiampietri L.A."/>
            <person name="Suffys P.N."/>
            <person name="Viana-Niero C."/>
        </authorList>
    </citation>
    <scope>NUCLEOTIDE SEQUENCE [LARGE SCALE GENOMIC DNA]</scope>
    <source>
        <strain evidence="1 2">MYC123</strain>
    </source>
</reference>
<name>A0ABU5YRX8_9MYCO</name>
<dbReference type="Proteomes" id="UP001299046">
    <property type="component" value="Unassembled WGS sequence"/>
</dbReference>
<sequence length="189" mass="19649">MAAVAMTLGLGGVDAGASDQQISLAAAGQNADASDLLGMASTNFLDAKDIYTGIDTTELSDQVASAVEALHRQPDILDRAVNILDNHVSPAEAAILSQSGSMAELIDQLFFTPLNQQWADSSESMLTAMQAFDGAVTSGSIPDIMAAELQILGVDFFQVIPAALMSVPVVWIGSLFDDAVSVSDLGLLF</sequence>
<evidence type="ECO:0008006" key="3">
    <source>
        <dbReference type="Google" id="ProtNLM"/>
    </source>
</evidence>
<evidence type="ECO:0000313" key="1">
    <source>
        <dbReference type="EMBL" id="MEB3052164.1"/>
    </source>
</evidence>
<protein>
    <recommendedName>
        <fullName evidence="3">PE domain-containing protein</fullName>
    </recommendedName>
</protein>
<dbReference type="RefSeq" id="WP_224865376.1">
    <property type="nucleotide sequence ID" value="NZ_JAYJJS010000013.1"/>
</dbReference>